<dbReference type="PANTHER" id="PTHR24322">
    <property type="entry name" value="PKSB"/>
    <property type="match status" value="1"/>
</dbReference>
<dbReference type="GeneID" id="106476406"/>
<dbReference type="InterPro" id="IPR002347">
    <property type="entry name" value="SDR_fam"/>
</dbReference>
<name>A0ABM1C1C0_LIMPO</name>
<evidence type="ECO:0000256" key="2">
    <source>
        <dbReference type="ARBA" id="ARBA00023002"/>
    </source>
</evidence>
<proteinExistence type="inferred from homology"/>
<comment type="similarity">
    <text evidence="1">Belongs to the short-chain dehydrogenases/reductases (SDR) family.</text>
</comment>
<protein>
    <submittedName>
        <fullName evidence="4">17-beta-hydroxysteroid dehydrogenase 13-like</fullName>
    </submittedName>
</protein>
<evidence type="ECO:0000313" key="4">
    <source>
        <dbReference type="RefSeq" id="XP_013792520.1"/>
    </source>
</evidence>
<evidence type="ECO:0000313" key="3">
    <source>
        <dbReference type="Proteomes" id="UP000694941"/>
    </source>
</evidence>
<accession>A0ABM1C1C0</accession>
<dbReference type="InterPro" id="IPR020904">
    <property type="entry name" value="Sc_DH/Rdtase_CS"/>
</dbReference>
<dbReference type="PROSITE" id="PS00061">
    <property type="entry name" value="ADH_SHORT"/>
    <property type="match status" value="1"/>
</dbReference>
<dbReference type="PANTHER" id="PTHR24322:SF736">
    <property type="entry name" value="RETINOL DEHYDROGENASE 10"/>
    <property type="match status" value="1"/>
</dbReference>
<keyword evidence="3" id="KW-1185">Reference proteome</keyword>
<dbReference type="PRINTS" id="PR00081">
    <property type="entry name" value="GDHRDH"/>
</dbReference>
<evidence type="ECO:0000256" key="1">
    <source>
        <dbReference type="ARBA" id="ARBA00006484"/>
    </source>
</evidence>
<organism evidence="3 4">
    <name type="scientific">Limulus polyphemus</name>
    <name type="common">Atlantic horseshoe crab</name>
    <dbReference type="NCBI Taxonomy" id="6850"/>
    <lineage>
        <taxon>Eukaryota</taxon>
        <taxon>Metazoa</taxon>
        <taxon>Ecdysozoa</taxon>
        <taxon>Arthropoda</taxon>
        <taxon>Chelicerata</taxon>
        <taxon>Merostomata</taxon>
        <taxon>Xiphosura</taxon>
        <taxon>Limulidae</taxon>
        <taxon>Limulus</taxon>
    </lineage>
</organism>
<dbReference type="InterPro" id="IPR036291">
    <property type="entry name" value="NAD(P)-bd_dom_sf"/>
</dbReference>
<dbReference type="Gene3D" id="3.40.50.720">
    <property type="entry name" value="NAD(P)-binding Rossmann-like Domain"/>
    <property type="match status" value="1"/>
</dbReference>
<sequence>MLERKKGHIVAVSSAAGIIGAPYMADYTASKHGVLGLMSSLREELHALDKKHCIRLTTICPVTFDSGFVKRPYSRFPTILPVLTIKEVAQGALDGILREKSVVTLPCWVGYFFSWFRIFPDSVFLAFQRFLKHHPLPPIKTN</sequence>
<dbReference type="Pfam" id="PF00106">
    <property type="entry name" value="adh_short"/>
    <property type="match status" value="1"/>
</dbReference>
<dbReference type="RefSeq" id="XP_013792520.1">
    <property type="nucleotide sequence ID" value="XM_013937066.2"/>
</dbReference>
<reference evidence="4" key="1">
    <citation type="submission" date="2025-08" db="UniProtKB">
        <authorList>
            <consortium name="RefSeq"/>
        </authorList>
    </citation>
    <scope>IDENTIFICATION</scope>
    <source>
        <tissue evidence="4">Muscle</tissue>
    </source>
</reference>
<dbReference type="SUPFAM" id="SSF51735">
    <property type="entry name" value="NAD(P)-binding Rossmann-fold domains"/>
    <property type="match status" value="1"/>
</dbReference>
<gene>
    <name evidence="4" type="primary">LOC106476406</name>
</gene>
<dbReference type="Proteomes" id="UP000694941">
    <property type="component" value="Unplaced"/>
</dbReference>
<keyword evidence="2" id="KW-0560">Oxidoreductase</keyword>